<dbReference type="InterPro" id="IPR021109">
    <property type="entry name" value="Peptidase_aspartic_dom_sf"/>
</dbReference>
<name>J0LI38_AURST</name>
<feature type="region of interest" description="Disordered" evidence="1">
    <location>
        <begin position="84"/>
        <end position="105"/>
    </location>
</feature>
<evidence type="ECO:0000313" key="2">
    <source>
        <dbReference type="EMBL" id="EJD37930.1"/>
    </source>
</evidence>
<feature type="region of interest" description="Disordered" evidence="1">
    <location>
        <begin position="1"/>
        <end position="40"/>
    </location>
</feature>
<evidence type="ECO:0000256" key="1">
    <source>
        <dbReference type="SAM" id="MobiDB-lite"/>
    </source>
</evidence>
<evidence type="ECO:0000313" key="3">
    <source>
        <dbReference type="Proteomes" id="UP000006514"/>
    </source>
</evidence>
<reference evidence="3" key="1">
    <citation type="journal article" date="2012" name="Science">
        <title>The Paleozoic origin of enzymatic lignin decomposition reconstructed from 31 fungal genomes.</title>
        <authorList>
            <person name="Floudas D."/>
            <person name="Binder M."/>
            <person name="Riley R."/>
            <person name="Barry K."/>
            <person name="Blanchette R.A."/>
            <person name="Henrissat B."/>
            <person name="Martinez A.T."/>
            <person name="Otillar R."/>
            <person name="Spatafora J.W."/>
            <person name="Yadav J.S."/>
            <person name="Aerts A."/>
            <person name="Benoit I."/>
            <person name="Boyd A."/>
            <person name="Carlson A."/>
            <person name="Copeland A."/>
            <person name="Coutinho P.M."/>
            <person name="de Vries R.P."/>
            <person name="Ferreira P."/>
            <person name="Findley K."/>
            <person name="Foster B."/>
            <person name="Gaskell J."/>
            <person name="Glotzer D."/>
            <person name="Gorecki P."/>
            <person name="Heitman J."/>
            <person name="Hesse C."/>
            <person name="Hori C."/>
            <person name="Igarashi K."/>
            <person name="Jurgens J.A."/>
            <person name="Kallen N."/>
            <person name="Kersten P."/>
            <person name="Kohler A."/>
            <person name="Kuees U."/>
            <person name="Kumar T.K.A."/>
            <person name="Kuo A."/>
            <person name="LaButti K."/>
            <person name="Larrondo L.F."/>
            <person name="Lindquist E."/>
            <person name="Ling A."/>
            <person name="Lombard V."/>
            <person name="Lucas S."/>
            <person name="Lundell T."/>
            <person name="Martin R."/>
            <person name="McLaughlin D.J."/>
            <person name="Morgenstern I."/>
            <person name="Morin E."/>
            <person name="Murat C."/>
            <person name="Nagy L.G."/>
            <person name="Nolan M."/>
            <person name="Ohm R.A."/>
            <person name="Patyshakuliyeva A."/>
            <person name="Rokas A."/>
            <person name="Ruiz-Duenas F.J."/>
            <person name="Sabat G."/>
            <person name="Salamov A."/>
            <person name="Samejima M."/>
            <person name="Schmutz J."/>
            <person name="Slot J.C."/>
            <person name="St John F."/>
            <person name="Stenlid J."/>
            <person name="Sun H."/>
            <person name="Sun S."/>
            <person name="Syed K."/>
            <person name="Tsang A."/>
            <person name="Wiebenga A."/>
            <person name="Young D."/>
            <person name="Pisabarro A."/>
            <person name="Eastwood D.C."/>
            <person name="Martin F."/>
            <person name="Cullen D."/>
            <person name="Grigoriev I.V."/>
            <person name="Hibbett D.S."/>
        </authorList>
    </citation>
    <scope>NUCLEOTIDE SEQUENCE [LARGE SCALE GENOMIC DNA]</scope>
    <source>
        <strain evidence="3">TFB10046</strain>
    </source>
</reference>
<keyword evidence="3" id="KW-1185">Reference proteome</keyword>
<dbReference type="Pfam" id="PF13975">
    <property type="entry name" value="gag-asp_proteas"/>
    <property type="match status" value="1"/>
</dbReference>
<dbReference type="AlphaFoldDB" id="J0LI38"/>
<organism evidence="2 3">
    <name type="scientific">Auricularia subglabra (strain TFB-10046 / SS5)</name>
    <name type="common">White-rot fungus</name>
    <name type="synonym">Auricularia delicata (strain TFB10046)</name>
    <dbReference type="NCBI Taxonomy" id="717982"/>
    <lineage>
        <taxon>Eukaryota</taxon>
        <taxon>Fungi</taxon>
        <taxon>Dikarya</taxon>
        <taxon>Basidiomycota</taxon>
        <taxon>Agaricomycotina</taxon>
        <taxon>Agaricomycetes</taxon>
        <taxon>Auriculariales</taxon>
        <taxon>Auriculariaceae</taxon>
        <taxon>Auricularia</taxon>
    </lineage>
</organism>
<dbReference type="KEGG" id="adl:AURDEDRAFT_129203"/>
<dbReference type="Proteomes" id="UP000006514">
    <property type="component" value="Unassembled WGS sequence"/>
</dbReference>
<dbReference type="EMBL" id="JH687833">
    <property type="protein sequence ID" value="EJD37930.1"/>
    <property type="molecule type" value="Genomic_DNA"/>
</dbReference>
<dbReference type="OrthoDB" id="3206744at2759"/>
<dbReference type="Gene3D" id="2.40.70.10">
    <property type="entry name" value="Acid Proteases"/>
    <property type="match status" value="1"/>
</dbReference>
<dbReference type="CDD" id="cd00303">
    <property type="entry name" value="retropepsin_like"/>
    <property type="match status" value="1"/>
</dbReference>
<protein>
    <submittedName>
        <fullName evidence="2">Uncharacterized protein</fullName>
    </submittedName>
</protein>
<dbReference type="eggNOG" id="ENOG502SVHK">
    <property type="taxonomic scope" value="Eukaryota"/>
</dbReference>
<sequence>MPETSVGTEPALQAPQSMSSFERTLRTTVVPEGTNPSPQDEFFIKAMSAWGLEMDRRAEQRAQATTELFTKTAKALDRIADRLREWGIQPKPKEDGPKPDTKPPKIEVLAPDVLAPDVLAPAEPTTEKGTFDSFTGRFNGVPRELYLNHGYEFKREHFMAIQDEVGFMEAFDDESLEEWRDRVFVTIANEVLKRFGGRKLGKKEPPVVKDEPLEDDLAWLQRNVDTVPEIRRQSVTWKNASIMREQTPGDHARLRRSESRFRTPVSAMRHVISAPVIEFTDAQKQNLAEADPLDARLLLRLYIFENAHINDVNTVKISLKVETVKYRGENDFSKLEDFLTTFVEFMEASGFTDEAGMARSHNVLSLMLAAEANKWFQDQKAVLLRQRQSWGLDQIFVGMRQRFIKITAKASALVAFETVRLGKGGVAELESDLKRAAQYLVEEPSDYQMRSQFMRALPHEFRQLMLKDGYSPEERTFDELLEKAANVEASALNSAATRRGTIRMVSRNDQMRTGARSNAWGDQRQNNALPDKPLPRVPVSDSRENRQYQYGQSGRPRDGNRESGRIRGNVGTVELDSDEILAAPAAVLDGNDEYALLEFDAGDLDMPDLDPSQWITPDEAESVRYGNMARIIDIGAQVLSSAAQTRPAGPKTETRFRSATHEMTGTEPQPKRARTSRRFFEGYIQIGDLKAHTLVDTGTDTEMISSEFAKVAGVKTFKLDSPVALQMACIGSRSRINFGARLDMQIGNIVIRNKYCDVVNLDRYDLVLGLPFLWQTKAVLDFGGAGAMTIHGVKFDLLDSEFALKKDKEPAVVSAVAQRK</sequence>
<dbReference type="SUPFAM" id="SSF50630">
    <property type="entry name" value="Acid proteases"/>
    <property type="match status" value="1"/>
</dbReference>
<accession>J0LI38</accession>
<feature type="region of interest" description="Disordered" evidence="1">
    <location>
        <begin position="500"/>
        <end position="570"/>
    </location>
</feature>
<dbReference type="InParanoid" id="J0LI38"/>
<proteinExistence type="predicted"/>
<gene>
    <name evidence="2" type="ORF">AURDEDRAFT_129203</name>
</gene>
<feature type="compositionally biased region" description="Basic and acidic residues" evidence="1">
    <location>
        <begin position="555"/>
        <end position="565"/>
    </location>
</feature>